<gene>
    <name evidence="1" type="primary">Cnig_chr_X.g22327</name>
    <name evidence="1" type="ORF">B9Z55_022327</name>
</gene>
<evidence type="ECO:0000313" key="2">
    <source>
        <dbReference type="Proteomes" id="UP000230233"/>
    </source>
</evidence>
<name>A0A2G5SJR5_9PELO</name>
<dbReference type="EMBL" id="PDUG01000006">
    <property type="protein sequence ID" value="PIC15290.1"/>
    <property type="molecule type" value="Genomic_DNA"/>
</dbReference>
<keyword evidence="2" id="KW-1185">Reference proteome</keyword>
<sequence>MAKCDENEKNSEEKAALLEWSLALLVSNEPCNRKVTCADENFAKPKRITAVKQSDDSNLQKEGIRSE</sequence>
<reference evidence="2" key="1">
    <citation type="submission" date="2017-10" db="EMBL/GenBank/DDBJ databases">
        <title>Rapid genome shrinkage in a self-fertile nematode reveals novel sperm competition proteins.</title>
        <authorList>
            <person name="Yin D."/>
            <person name="Schwarz E.M."/>
            <person name="Thomas C.G."/>
            <person name="Felde R.L."/>
            <person name="Korf I.F."/>
            <person name="Cutter A.D."/>
            <person name="Schartner C.M."/>
            <person name="Ralston E.J."/>
            <person name="Meyer B.J."/>
            <person name="Haag E.S."/>
        </authorList>
    </citation>
    <scope>NUCLEOTIDE SEQUENCE [LARGE SCALE GENOMIC DNA]</scope>
    <source>
        <strain evidence="2">JU1422</strain>
    </source>
</reference>
<accession>A0A2G5SJR5</accession>
<evidence type="ECO:0000313" key="1">
    <source>
        <dbReference type="EMBL" id="PIC15290.1"/>
    </source>
</evidence>
<organism evidence="1 2">
    <name type="scientific">Caenorhabditis nigoni</name>
    <dbReference type="NCBI Taxonomy" id="1611254"/>
    <lineage>
        <taxon>Eukaryota</taxon>
        <taxon>Metazoa</taxon>
        <taxon>Ecdysozoa</taxon>
        <taxon>Nematoda</taxon>
        <taxon>Chromadorea</taxon>
        <taxon>Rhabditida</taxon>
        <taxon>Rhabditina</taxon>
        <taxon>Rhabditomorpha</taxon>
        <taxon>Rhabditoidea</taxon>
        <taxon>Rhabditidae</taxon>
        <taxon>Peloderinae</taxon>
        <taxon>Caenorhabditis</taxon>
    </lineage>
</organism>
<dbReference type="Proteomes" id="UP000230233">
    <property type="component" value="Chromosome X"/>
</dbReference>
<protein>
    <submittedName>
        <fullName evidence="1">Uncharacterized protein</fullName>
    </submittedName>
</protein>
<proteinExistence type="predicted"/>
<comment type="caution">
    <text evidence="1">The sequence shown here is derived from an EMBL/GenBank/DDBJ whole genome shotgun (WGS) entry which is preliminary data.</text>
</comment>
<dbReference type="AlphaFoldDB" id="A0A2G5SJR5"/>